<keyword evidence="1" id="KW-0812">Transmembrane</keyword>
<dbReference type="PANTHER" id="PTHR34219">
    <property type="entry name" value="IRON-REGULATED INNER MEMBRANE PROTEIN-RELATED"/>
    <property type="match status" value="1"/>
</dbReference>
<name>A0ABS6SCB9_9SPHN</name>
<dbReference type="InterPro" id="IPR005625">
    <property type="entry name" value="PepSY-ass_TM"/>
</dbReference>
<evidence type="ECO:0000256" key="1">
    <source>
        <dbReference type="SAM" id="Phobius"/>
    </source>
</evidence>
<dbReference type="EMBL" id="JAGSPA010000001">
    <property type="protein sequence ID" value="MBV7256062.1"/>
    <property type="molecule type" value="Genomic_DNA"/>
</dbReference>
<dbReference type="Pfam" id="PF03929">
    <property type="entry name" value="PepSY_TM"/>
    <property type="match status" value="1"/>
</dbReference>
<keyword evidence="1" id="KW-1133">Transmembrane helix</keyword>
<keyword evidence="1" id="KW-0472">Membrane</keyword>
<sequence length="233" mass="26548">MKLHPAVSKLHKWLALIVGVQMMLWMLSGLFMTVFPIENVRGEHLIREATRMQLEAPLVMPDFDGEPVTGLSLSMIGGRPALVVAHPARRSIYDPYTGDPVPAPTRDDIVHLADAGYSGSAAIREVRLIESDPPGEYRGALPVWQVTFDGFDNLRLYFDPDTGELLTRRTRLWRIFDFMWMLHIMDYESRENFNNPLVQVAAGLGLSVALSGLLLVIYRTVKPWWRRRLRQAH</sequence>
<feature type="transmembrane region" description="Helical" evidence="1">
    <location>
        <begin position="12"/>
        <end position="35"/>
    </location>
</feature>
<reference evidence="2 3" key="1">
    <citation type="submission" date="2021-04" db="EMBL/GenBank/DDBJ databases">
        <authorList>
            <person name="Pira H."/>
            <person name="Risdian C."/>
            <person name="Wink J."/>
        </authorList>
    </citation>
    <scope>NUCLEOTIDE SEQUENCE [LARGE SCALE GENOMIC DNA]</scope>
    <source>
        <strain evidence="2 3">WHA3</strain>
    </source>
</reference>
<dbReference type="Proteomes" id="UP000722336">
    <property type="component" value="Unassembled WGS sequence"/>
</dbReference>
<evidence type="ECO:0000313" key="3">
    <source>
        <dbReference type="Proteomes" id="UP000722336"/>
    </source>
</evidence>
<feature type="transmembrane region" description="Helical" evidence="1">
    <location>
        <begin position="197"/>
        <end position="218"/>
    </location>
</feature>
<evidence type="ECO:0000313" key="2">
    <source>
        <dbReference type="EMBL" id="MBV7256062.1"/>
    </source>
</evidence>
<organism evidence="2 3">
    <name type="scientific">Pacificimonas pallii</name>
    <dbReference type="NCBI Taxonomy" id="2827236"/>
    <lineage>
        <taxon>Bacteria</taxon>
        <taxon>Pseudomonadati</taxon>
        <taxon>Pseudomonadota</taxon>
        <taxon>Alphaproteobacteria</taxon>
        <taxon>Sphingomonadales</taxon>
        <taxon>Sphingosinicellaceae</taxon>
        <taxon>Pacificimonas</taxon>
    </lineage>
</organism>
<accession>A0ABS6SCB9</accession>
<proteinExistence type="predicted"/>
<protein>
    <submittedName>
        <fullName evidence="2">PepSY domain-containing protein</fullName>
    </submittedName>
</protein>
<keyword evidence="3" id="KW-1185">Reference proteome</keyword>
<dbReference type="RefSeq" id="WP_218444496.1">
    <property type="nucleotide sequence ID" value="NZ_JAGSPA010000001.1"/>
</dbReference>
<comment type="caution">
    <text evidence="2">The sequence shown here is derived from an EMBL/GenBank/DDBJ whole genome shotgun (WGS) entry which is preliminary data.</text>
</comment>
<gene>
    <name evidence="2" type="ORF">KCG44_04605</name>
</gene>
<dbReference type="PANTHER" id="PTHR34219:SF3">
    <property type="entry name" value="BLL7967 PROTEIN"/>
    <property type="match status" value="1"/>
</dbReference>